<reference evidence="2 3" key="1">
    <citation type="submission" date="2019-07" db="EMBL/GenBank/DDBJ databases">
        <title>Genomes of Cafeteria roenbergensis.</title>
        <authorList>
            <person name="Fischer M.G."/>
            <person name="Hackl T."/>
            <person name="Roman M."/>
        </authorList>
    </citation>
    <scope>NUCLEOTIDE SEQUENCE [LARGE SCALE GENOMIC DNA]</scope>
    <source>
        <strain evidence="2 3">BVI</strain>
    </source>
</reference>
<dbReference type="SUPFAM" id="SSF101576">
    <property type="entry name" value="Supernatant protein factor (SPF), C-terminal domain"/>
    <property type="match status" value="1"/>
</dbReference>
<comment type="caution">
    <text evidence="2">The sequence shown here is derived from an EMBL/GenBank/DDBJ whole genome shotgun (WGS) entry which is preliminary data.</text>
</comment>
<dbReference type="AlphaFoldDB" id="A0A5A8CJ57"/>
<evidence type="ECO:0000256" key="1">
    <source>
        <dbReference type="SAM" id="MobiDB-lite"/>
    </source>
</evidence>
<dbReference type="Gene3D" id="2.60.120.680">
    <property type="entry name" value="GOLD domain"/>
    <property type="match status" value="1"/>
</dbReference>
<keyword evidence="3" id="KW-1185">Reference proteome</keyword>
<accession>A0A5A8CJ57</accession>
<sequence length="379" mass="37511">MRISVSFRTESNDIAFGAFSRLDGATTELRATARVDAHVLPQFFETAQQERDVTVALLFDNSYSYLTAKTLRVTVCVETAPPAGEHAGGGFLLTRFGAAKLRRRRAEDDVLEVDLPGGGIGYMHASNCVEVPHGVAGSRFELDAIASVVRLAGGAAAAEAAAAAARDAAALAVYKPEEGATSQAPAPADAPDASGTAASAASAASAAAMDLAGRIASGAASALRTATATASSALAAAHSGPLSTVAAWLDDLPAASGSAIAAPASAIIGTASLDGGSGDVDNDDDDDDDVDADLSIVAAAAASAPTGPGVARPGHLSRVSDAPPPADSPASDAVEVVQWGSLSSDDAPAAAARGGELLAQAMDEPAPLADALGDDEVSV</sequence>
<dbReference type="EMBL" id="VLTN01000022">
    <property type="protein sequence ID" value="KAA0152160.1"/>
    <property type="molecule type" value="Genomic_DNA"/>
</dbReference>
<proteinExistence type="predicted"/>
<dbReference type="InterPro" id="IPR036598">
    <property type="entry name" value="GOLD_dom_sf"/>
</dbReference>
<gene>
    <name evidence="2" type="ORF">FNF29_04027</name>
</gene>
<dbReference type="Proteomes" id="UP000323011">
    <property type="component" value="Unassembled WGS sequence"/>
</dbReference>
<protein>
    <submittedName>
        <fullName evidence="2">Uncharacterized protein</fullName>
    </submittedName>
</protein>
<organism evidence="2 3">
    <name type="scientific">Cafeteria roenbergensis</name>
    <name type="common">Marine flagellate</name>
    <dbReference type="NCBI Taxonomy" id="33653"/>
    <lineage>
        <taxon>Eukaryota</taxon>
        <taxon>Sar</taxon>
        <taxon>Stramenopiles</taxon>
        <taxon>Bigyra</taxon>
        <taxon>Opalozoa</taxon>
        <taxon>Bicosoecida</taxon>
        <taxon>Cafeteriaceae</taxon>
        <taxon>Cafeteria</taxon>
    </lineage>
</organism>
<name>A0A5A8CJ57_CAFRO</name>
<evidence type="ECO:0000313" key="2">
    <source>
        <dbReference type="EMBL" id="KAA0152160.1"/>
    </source>
</evidence>
<evidence type="ECO:0000313" key="3">
    <source>
        <dbReference type="Proteomes" id="UP000323011"/>
    </source>
</evidence>
<feature type="region of interest" description="Disordered" evidence="1">
    <location>
        <begin position="301"/>
        <end position="333"/>
    </location>
</feature>